<dbReference type="HOGENOM" id="CLU_1476966_0_0_1"/>
<reference evidence="2" key="1">
    <citation type="journal article" date="2011" name="Proc. Natl. Acad. Sci. U.S.A.">
        <title>The genome of the fire ant Solenopsis invicta.</title>
        <authorList>
            <person name="Wurm Y."/>
            <person name="Wang J."/>
            <person name="Riba-Grognuz O."/>
            <person name="Corona M."/>
            <person name="Nygaard S."/>
            <person name="Hunt B.G."/>
            <person name="Ingram K.K."/>
            <person name="Falquet L."/>
            <person name="Nipitwattanaphon M."/>
            <person name="Gotzek D."/>
            <person name="Dijkstra M.B."/>
            <person name="Oettler J."/>
            <person name="Comtesse F."/>
            <person name="Shih C.J."/>
            <person name="Wu W.J."/>
            <person name="Yang C.C."/>
            <person name="Thomas J."/>
            <person name="Beaudoing E."/>
            <person name="Pradervand S."/>
            <person name="Flegel V."/>
            <person name="Cook E.D."/>
            <person name="Fabbretti R."/>
            <person name="Stockinger H."/>
            <person name="Long L."/>
            <person name="Farmerie W.G."/>
            <person name="Oakey J."/>
            <person name="Boomsma J.J."/>
            <person name="Pamilo P."/>
            <person name="Yi S.V."/>
            <person name="Heinze J."/>
            <person name="Goodisman M.A."/>
            <person name="Farinelli L."/>
            <person name="Harshman K."/>
            <person name="Hulo N."/>
            <person name="Cerutti L."/>
            <person name="Xenarios I."/>
            <person name="Shoemaker D."/>
            <person name="Keller L."/>
        </authorList>
    </citation>
    <scope>NUCLEOTIDE SEQUENCE [LARGE SCALE GENOMIC DNA]</scope>
</reference>
<feature type="region of interest" description="Disordered" evidence="1">
    <location>
        <begin position="1"/>
        <end position="31"/>
    </location>
</feature>
<gene>
    <name evidence="2" type="ORF">SINV_11299</name>
</gene>
<evidence type="ECO:0000256" key="1">
    <source>
        <dbReference type="SAM" id="MobiDB-lite"/>
    </source>
</evidence>
<dbReference type="AlphaFoldDB" id="E9IYW1"/>
<evidence type="ECO:0000313" key="2">
    <source>
        <dbReference type="EMBL" id="EFZ14244.1"/>
    </source>
</evidence>
<feature type="compositionally biased region" description="Basic and acidic residues" evidence="1">
    <location>
        <begin position="1"/>
        <end position="21"/>
    </location>
</feature>
<feature type="non-terminal residue" evidence="2">
    <location>
        <position position="183"/>
    </location>
</feature>
<sequence>MGDGKRQGREMVQHSNKRDTDNEGSGRSQEQKIYVAGEINYGENRDRLPGRGLLVKRLNNKDKEFWQFVRGFEFISLGEVWVQEKGWEKLEGRLPKTHVWWCSYAKKERNKERPKSDFVIGKRKGWGATEDSLCQREVEEMILSEIRREKEKIHIVSVYNKKREKLRFEGITKGYRGRKVDYW</sequence>
<dbReference type="EMBL" id="GL767054">
    <property type="protein sequence ID" value="EFZ14244.1"/>
    <property type="molecule type" value="Genomic_DNA"/>
</dbReference>
<protein>
    <submittedName>
        <fullName evidence="2">Uncharacterized protein</fullName>
    </submittedName>
</protein>
<name>E9IYW1_SOLIN</name>
<proteinExistence type="predicted"/>
<accession>E9IYW1</accession>
<organism>
    <name type="scientific">Solenopsis invicta</name>
    <name type="common">Red imported fire ant</name>
    <name type="synonym">Solenopsis wagneri</name>
    <dbReference type="NCBI Taxonomy" id="13686"/>
    <lineage>
        <taxon>Eukaryota</taxon>
        <taxon>Metazoa</taxon>
        <taxon>Ecdysozoa</taxon>
        <taxon>Arthropoda</taxon>
        <taxon>Hexapoda</taxon>
        <taxon>Insecta</taxon>
        <taxon>Pterygota</taxon>
        <taxon>Neoptera</taxon>
        <taxon>Endopterygota</taxon>
        <taxon>Hymenoptera</taxon>
        <taxon>Apocrita</taxon>
        <taxon>Aculeata</taxon>
        <taxon>Formicoidea</taxon>
        <taxon>Formicidae</taxon>
        <taxon>Myrmicinae</taxon>
        <taxon>Solenopsis</taxon>
    </lineage>
</organism>